<evidence type="ECO:0000313" key="3">
    <source>
        <dbReference type="WBParaSite" id="TCNE_0000698201-mRNA-1"/>
    </source>
</evidence>
<organism evidence="2 3">
    <name type="scientific">Toxocara canis</name>
    <name type="common">Canine roundworm</name>
    <dbReference type="NCBI Taxonomy" id="6265"/>
    <lineage>
        <taxon>Eukaryota</taxon>
        <taxon>Metazoa</taxon>
        <taxon>Ecdysozoa</taxon>
        <taxon>Nematoda</taxon>
        <taxon>Chromadorea</taxon>
        <taxon>Rhabditida</taxon>
        <taxon>Spirurina</taxon>
        <taxon>Ascaridomorpha</taxon>
        <taxon>Ascaridoidea</taxon>
        <taxon>Toxocaridae</taxon>
        <taxon>Toxocara</taxon>
    </lineage>
</organism>
<name>A0A183UER2_TOXCA</name>
<dbReference type="AlphaFoldDB" id="A0A183UER2"/>
<accession>A0A183UER2</accession>
<gene>
    <name evidence="1" type="ORF">TCNE_LOCUS6982</name>
</gene>
<reference evidence="1 2" key="2">
    <citation type="submission" date="2018-11" db="EMBL/GenBank/DDBJ databases">
        <authorList>
            <consortium name="Pathogen Informatics"/>
        </authorList>
    </citation>
    <scope>NUCLEOTIDE SEQUENCE [LARGE SCALE GENOMIC DNA]</scope>
</reference>
<evidence type="ECO:0000313" key="1">
    <source>
        <dbReference type="EMBL" id="VDM38303.1"/>
    </source>
</evidence>
<reference evidence="3" key="1">
    <citation type="submission" date="2016-06" db="UniProtKB">
        <authorList>
            <consortium name="WormBaseParasite"/>
        </authorList>
    </citation>
    <scope>IDENTIFICATION</scope>
</reference>
<dbReference type="Proteomes" id="UP000050794">
    <property type="component" value="Unassembled WGS sequence"/>
</dbReference>
<protein>
    <submittedName>
        <fullName evidence="3">Secreted protein</fullName>
    </submittedName>
</protein>
<sequence>MCTAALLGSADVIAGVGGSRLRTRPHDHSSTRPRQPAGCMILWTPRASTALSVNGRPLSTSHVLQTTLSRP</sequence>
<proteinExistence type="predicted"/>
<evidence type="ECO:0000313" key="2">
    <source>
        <dbReference type="Proteomes" id="UP000050794"/>
    </source>
</evidence>
<dbReference type="WBParaSite" id="TCNE_0000698201-mRNA-1">
    <property type="protein sequence ID" value="TCNE_0000698201-mRNA-1"/>
    <property type="gene ID" value="TCNE_0000698201"/>
</dbReference>
<keyword evidence="2" id="KW-1185">Reference proteome</keyword>
<dbReference type="EMBL" id="UYWY01019591">
    <property type="protein sequence ID" value="VDM38303.1"/>
    <property type="molecule type" value="Genomic_DNA"/>
</dbReference>